<keyword evidence="2" id="KW-0732">Signal</keyword>
<evidence type="ECO:0000313" key="4">
    <source>
        <dbReference type="Proteomes" id="UP001597094"/>
    </source>
</evidence>
<feature type="signal peptide" evidence="2">
    <location>
        <begin position="1"/>
        <end position="22"/>
    </location>
</feature>
<gene>
    <name evidence="3" type="ORF">ACFQ2O_05700</name>
</gene>
<keyword evidence="1" id="KW-0812">Transmembrane</keyword>
<name>A0ABW3SP60_9BACT</name>
<proteinExistence type="predicted"/>
<keyword evidence="4" id="KW-1185">Reference proteome</keyword>
<dbReference type="RefSeq" id="WP_377523758.1">
    <property type="nucleotide sequence ID" value="NZ_JBHTLD010000032.1"/>
</dbReference>
<evidence type="ECO:0000256" key="1">
    <source>
        <dbReference type="SAM" id="Phobius"/>
    </source>
</evidence>
<evidence type="ECO:0000256" key="2">
    <source>
        <dbReference type="SAM" id="SignalP"/>
    </source>
</evidence>
<reference evidence="4" key="1">
    <citation type="journal article" date="2019" name="Int. J. Syst. Evol. Microbiol.">
        <title>The Global Catalogue of Microorganisms (GCM) 10K type strain sequencing project: providing services to taxonomists for standard genome sequencing and annotation.</title>
        <authorList>
            <consortium name="The Broad Institute Genomics Platform"/>
            <consortium name="The Broad Institute Genome Sequencing Center for Infectious Disease"/>
            <person name="Wu L."/>
            <person name="Ma J."/>
        </authorList>
    </citation>
    <scope>NUCLEOTIDE SEQUENCE [LARGE SCALE GENOMIC DNA]</scope>
    <source>
        <strain evidence="4">JCM 31319</strain>
    </source>
</reference>
<organism evidence="3 4">
    <name type="scientific">Pontibacter rugosus</name>
    <dbReference type="NCBI Taxonomy" id="1745966"/>
    <lineage>
        <taxon>Bacteria</taxon>
        <taxon>Pseudomonadati</taxon>
        <taxon>Bacteroidota</taxon>
        <taxon>Cytophagia</taxon>
        <taxon>Cytophagales</taxon>
        <taxon>Hymenobacteraceae</taxon>
        <taxon>Pontibacter</taxon>
    </lineage>
</organism>
<keyword evidence="1" id="KW-1133">Transmembrane helix</keyword>
<dbReference type="Proteomes" id="UP001597094">
    <property type="component" value="Unassembled WGS sequence"/>
</dbReference>
<accession>A0ABW3SP60</accession>
<protein>
    <recommendedName>
        <fullName evidence="5">Transmembrane protein</fullName>
    </recommendedName>
</protein>
<comment type="caution">
    <text evidence="3">The sequence shown here is derived from an EMBL/GenBank/DDBJ whole genome shotgun (WGS) entry which is preliminary data.</text>
</comment>
<feature type="transmembrane region" description="Helical" evidence="1">
    <location>
        <begin position="156"/>
        <end position="176"/>
    </location>
</feature>
<sequence>MRIQTLLLLLLLLCSCVTQRKAEDYFDKNTDKLAAYVDQNDAYTDQFGEAYASKHFPAKAVAPAMATTPDIHLDRLQPWPLLIRTPQGSQAHSLVRCPACAGTITTQIVYVQDTAKLQALGAKLTNERITKQKLQKQLQHTIVERDYWQEMNRKKFWTLVAMAAFAMLYILFRVLAARVPAT</sequence>
<dbReference type="PROSITE" id="PS51257">
    <property type="entry name" value="PROKAR_LIPOPROTEIN"/>
    <property type="match status" value="1"/>
</dbReference>
<dbReference type="EMBL" id="JBHTLD010000032">
    <property type="protein sequence ID" value="MFD1185696.1"/>
    <property type="molecule type" value="Genomic_DNA"/>
</dbReference>
<evidence type="ECO:0008006" key="5">
    <source>
        <dbReference type="Google" id="ProtNLM"/>
    </source>
</evidence>
<evidence type="ECO:0000313" key="3">
    <source>
        <dbReference type="EMBL" id="MFD1185696.1"/>
    </source>
</evidence>
<feature type="chain" id="PRO_5046518896" description="Transmembrane protein" evidence="2">
    <location>
        <begin position="23"/>
        <end position="182"/>
    </location>
</feature>
<keyword evidence="1" id="KW-0472">Membrane</keyword>